<keyword evidence="3 6" id="KW-0812">Transmembrane</keyword>
<feature type="domain" description="Cation efflux protein transmembrane" evidence="7">
    <location>
        <begin position="84"/>
        <end position="261"/>
    </location>
</feature>
<gene>
    <name evidence="9" type="ORF">BD626DRAFT_548755</name>
</gene>
<dbReference type="SUPFAM" id="SSF160240">
    <property type="entry name" value="Cation efflux protein cytoplasmic domain-like"/>
    <property type="match status" value="1"/>
</dbReference>
<dbReference type="PANTHER" id="PTHR43840">
    <property type="entry name" value="MITOCHONDRIAL METAL TRANSPORTER 1-RELATED"/>
    <property type="match status" value="1"/>
</dbReference>
<dbReference type="PANTHER" id="PTHR43840:SF12">
    <property type="entry name" value="CATION DIFFUSION FACILITATOR 1 (AFU_ORTHOLOGUE AFUA_1G14440)"/>
    <property type="match status" value="1"/>
</dbReference>
<evidence type="ECO:0000256" key="2">
    <source>
        <dbReference type="ARBA" id="ARBA00022448"/>
    </source>
</evidence>
<dbReference type="InterPro" id="IPR050291">
    <property type="entry name" value="CDF_Transporter"/>
</dbReference>
<dbReference type="AlphaFoldDB" id="A0A550CC98"/>
<protein>
    <submittedName>
        <fullName evidence="9">Cation efflux family-domain-containing protein</fullName>
    </submittedName>
</protein>
<accession>A0A550CC98</accession>
<keyword evidence="5 6" id="KW-0472">Membrane</keyword>
<keyword evidence="4 6" id="KW-1133">Transmembrane helix</keyword>
<sequence length="355" mass="40064">MRLAAPSDRGTIYDDPLSFNKSRKSEDELSALRKRSRTGRRIADYQRRQNDLIDSLLMPMEAHSEQARQAEEANRLPFIEPVLVYAAITSGSLSFLATAIDSVFDPASNFVLDWLHRKSEKLDLNKWPVGGSRLETTGNIVYGDMAAVNLVVVTEAARTIITHKGDDLNDFYLPSVIAVSVALGVKIMLFLYCFTIRQHSSQVQVLWEDHRNDLFVNGFGLLMSSGGSKWAWYLDPMGGLIIALGTMASWARTIYHEFELLTGKSAEPDFLHLVTYKAMTYTSDIISVDTVRAYHSGPNIIVEVDIVMDEQLSLRHTHDVSQMLQDKLETLPGVERAYVHVDYESTHTPEHRKKE</sequence>
<dbReference type="EMBL" id="VDMD01000013">
    <property type="protein sequence ID" value="TRM62428.1"/>
    <property type="molecule type" value="Genomic_DNA"/>
</dbReference>
<evidence type="ECO:0000313" key="10">
    <source>
        <dbReference type="Proteomes" id="UP000320762"/>
    </source>
</evidence>
<evidence type="ECO:0000259" key="7">
    <source>
        <dbReference type="Pfam" id="PF01545"/>
    </source>
</evidence>
<dbReference type="InterPro" id="IPR036837">
    <property type="entry name" value="Cation_efflux_CTD_sf"/>
</dbReference>
<keyword evidence="2" id="KW-0813">Transport</keyword>
<keyword evidence="10" id="KW-1185">Reference proteome</keyword>
<dbReference type="Gene3D" id="1.20.1510.10">
    <property type="entry name" value="Cation efflux protein transmembrane domain"/>
    <property type="match status" value="1"/>
</dbReference>
<comment type="subcellular location">
    <subcellularLocation>
        <location evidence="1">Membrane</location>
        <topology evidence="1">Multi-pass membrane protein</topology>
    </subcellularLocation>
</comment>
<organism evidence="9 10">
    <name type="scientific">Schizophyllum amplum</name>
    <dbReference type="NCBI Taxonomy" id="97359"/>
    <lineage>
        <taxon>Eukaryota</taxon>
        <taxon>Fungi</taxon>
        <taxon>Dikarya</taxon>
        <taxon>Basidiomycota</taxon>
        <taxon>Agaricomycotina</taxon>
        <taxon>Agaricomycetes</taxon>
        <taxon>Agaricomycetidae</taxon>
        <taxon>Agaricales</taxon>
        <taxon>Schizophyllaceae</taxon>
        <taxon>Schizophyllum</taxon>
    </lineage>
</organism>
<dbReference type="GO" id="GO:0030003">
    <property type="term" value="P:intracellular monoatomic cation homeostasis"/>
    <property type="evidence" value="ECO:0007669"/>
    <property type="project" value="UniProtKB-ARBA"/>
</dbReference>
<reference evidence="9 10" key="1">
    <citation type="journal article" date="2019" name="New Phytol.">
        <title>Comparative genomics reveals unique wood-decay strategies and fruiting body development in the Schizophyllaceae.</title>
        <authorList>
            <person name="Almasi E."/>
            <person name="Sahu N."/>
            <person name="Krizsan K."/>
            <person name="Balint B."/>
            <person name="Kovacs G.M."/>
            <person name="Kiss B."/>
            <person name="Cseklye J."/>
            <person name="Drula E."/>
            <person name="Henrissat B."/>
            <person name="Nagy I."/>
            <person name="Chovatia M."/>
            <person name="Adam C."/>
            <person name="LaButti K."/>
            <person name="Lipzen A."/>
            <person name="Riley R."/>
            <person name="Grigoriev I.V."/>
            <person name="Nagy L.G."/>
        </authorList>
    </citation>
    <scope>NUCLEOTIDE SEQUENCE [LARGE SCALE GENOMIC DNA]</scope>
    <source>
        <strain evidence="9 10">NL-1724</strain>
    </source>
</reference>
<dbReference type="SUPFAM" id="SSF161111">
    <property type="entry name" value="Cation efflux protein transmembrane domain-like"/>
    <property type="match status" value="1"/>
</dbReference>
<evidence type="ECO:0000256" key="3">
    <source>
        <dbReference type="ARBA" id="ARBA00022692"/>
    </source>
</evidence>
<evidence type="ECO:0000256" key="4">
    <source>
        <dbReference type="ARBA" id="ARBA00022989"/>
    </source>
</evidence>
<feature type="transmembrane region" description="Helical" evidence="6">
    <location>
        <begin position="171"/>
        <end position="194"/>
    </location>
</feature>
<dbReference type="Pfam" id="PF16916">
    <property type="entry name" value="ZT_dimer"/>
    <property type="match status" value="1"/>
</dbReference>
<dbReference type="GO" id="GO:0016020">
    <property type="term" value="C:membrane"/>
    <property type="evidence" value="ECO:0007669"/>
    <property type="project" value="UniProtKB-SubCell"/>
</dbReference>
<feature type="transmembrane region" description="Helical" evidence="6">
    <location>
        <begin position="82"/>
        <end position="104"/>
    </location>
</feature>
<dbReference type="GO" id="GO:0098771">
    <property type="term" value="P:inorganic ion homeostasis"/>
    <property type="evidence" value="ECO:0007669"/>
    <property type="project" value="UniProtKB-ARBA"/>
</dbReference>
<feature type="domain" description="Cation efflux protein cytoplasmic" evidence="8">
    <location>
        <begin position="283"/>
        <end position="342"/>
    </location>
</feature>
<dbReference type="STRING" id="97359.A0A550CC98"/>
<evidence type="ECO:0000256" key="6">
    <source>
        <dbReference type="SAM" id="Phobius"/>
    </source>
</evidence>
<dbReference type="InterPro" id="IPR058533">
    <property type="entry name" value="Cation_efflux_TM"/>
</dbReference>
<dbReference type="Gene3D" id="3.30.70.1350">
    <property type="entry name" value="Cation efflux protein, cytoplasmic domain"/>
    <property type="match status" value="1"/>
</dbReference>
<evidence type="ECO:0000256" key="5">
    <source>
        <dbReference type="ARBA" id="ARBA00023136"/>
    </source>
</evidence>
<evidence type="ECO:0000313" key="9">
    <source>
        <dbReference type="EMBL" id="TRM62428.1"/>
    </source>
</evidence>
<comment type="caution">
    <text evidence="9">The sequence shown here is derived from an EMBL/GenBank/DDBJ whole genome shotgun (WGS) entry which is preliminary data.</text>
</comment>
<evidence type="ECO:0000259" key="8">
    <source>
        <dbReference type="Pfam" id="PF16916"/>
    </source>
</evidence>
<dbReference type="OrthoDB" id="78296at2759"/>
<dbReference type="Pfam" id="PF01545">
    <property type="entry name" value="Cation_efflux"/>
    <property type="match status" value="1"/>
</dbReference>
<dbReference type="Proteomes" id="UP000320762">
    <property type="component" value="Unassembled WGS sequence"/>
</dbReference>
<dbReference type="FunFam" id="1.20.1510.10:FF:000005">
    <property type="entry name" value="Putative Cation diffusion facilitator 1"/>
    <property type="match status" value="1"/>
</dbReference>
<dbReference type="InterPro" id="IPR027470">
    <property type="entry name" value="Cation_efflux_CTD"/>
</dbReference>
<dbReference type="InterPro" id="IPR027469">
    <property type="entry name" value="Cation_efflux_TMD_sf"/>
</dbReference>
<dbReference type="GO" id="GO:0008324">
    <property type="term" value="F:monoatomic cation transmembrane transporter activity"/>
    <property type="evidence" value="ECO:0007669"/>
    <property type="project" value="InterPro"/>
</dbReference>
<proteinExistence type="predicted"/>
<name>A0A550CC98_9AGAR</name>
<evidence type="ECO:0000256" key="1">
    <source>
        <dbReference type="ARBA" id="ARBA00004141"/>
    </source>
</evidence>